<sequence>MVTPADHWIATPRGRLFARSWSPSGGLPGNGPAVVLLHDSLGSVALWRDFPERLARALGLSVVAYDRLGFGRSDPYPGRLQPGFMRDETASGILPLCGQLGLGSLVPFGHSVGGAMAVGVAAQLPERCVAVVTEAAQAFVEERTLDGIREAEAGFAGPGQMERLARYHGDKARWVLDAWTGTWLAPAFAGWSLDEDLAGVACPVLALHGERDEYGTARHPQRIAALARGPSRTVLLEGCGHVPHRERPGDVLRAVAGFLLPFPAAAAGRP</sequence>
<dbReference type="PRINTS" id="PR00111">
    <property type="entry name" value="ABHYDROLASE"/>
</dbReference>
<evidence type="ECO:0000259" key="1">
    <source>
        <dbReference type="Pfam" id="PF12697"/>
    </source>
</evidence>
<reference evidence="2 3" key="1">
    <citation type="submission" date="2024-09" db="EMBL/GenBank/DDBJ databases">
        <authorList>
            <person name="Sun Q."/>
            <person name="Mori K."/>
        </authorList>
    </citation>
    <scope>NUCLEOTIDE SEQUENCE [LARGE SCALE GENOMIC DNA]</scope>
    <source>
        <strain evidence="2 3">CCM 7468</strain>
    </source>
</reference>
<dbReference type="InterPro" id="IPR050228">
    <property type="entry name" value="Carboxylesterase_BioH"/>
</dbReference>
<dbReference type="PANTHER" id="PTHR43194">
    <property type="entry name" value="HYDROLASE ALPHA/BETA FOLD FAMILY"/>
    <property type="match status" value="1"/>
</dbReference>
<organism evidence="2 3">
    <name type="scientific">Muricoccus vinaceus</name>
    <dbReference type="NCBI Taxonomy" id="424704"/>
    <lineage>
        <taxon>Bacteria</taxon>
        <taxon>Pseudomonadati</taxon>
        <taxon>Pseudomonadota</taxon>
        <taxon>Alphaproteobacteria</taxon>
        <taxon>Acetobacterales</taxon>
        <taxon>Roseomonadaceae</taxon>
        <taxon>Muricoccus</taxon>
    </lineage>
</organism>
<dbReference type="Gene3D" id="3.40.50.1820">
    <property type="entry name" value="alpha/beta hydrolase"/>
    <property type="match status" value="1"/>
</dbReference>
<name>A0ABV6J0E5_9PROT</name>
<proteinExistence type="predicted"/>
<gene>
    <name evidence="2" type="ORF">ACFFIC_22510</name>
</gene>
<dbReference type="InterPro" id="IPR029058">
    <property type="entry name" value="AB_hydrolase_fold"/>
</dbReference>
<accession>A0ABV6J0E5</accession>
<dbReference type="EMBL" id="JBHLVZ010000083">
    <property type="protein sequence ID" value="MFC0388288.1"/>
    <property type="molecule type" value="Genomic_DNA"/>
</dbReference>
<feature type="domain" description="AB hydrolase-1" evidence="1">
    <location>
        <begin position="34"/>
        <end position="253"/>
    </location>
</feature>
<keyword evidence="2" id="KW-0378">Hydrolase</keyword>
<protein>
    <submittedName>
        <fullName evidence="2">Alpha/beta fold hydrolase</fullName>
    </submittedName>
</protein>
<comment type="caution">
    <text evidence="2">The sequence shown here is derived from an EMBL/GenBank/DDBJ whole genome shotgun (WGS) entry which is preliminary data.</text>
</comment>
<evidence type="ECO:0000313" key="2">
    <source>
        <dbReference type="EMBL" id="MFC0388288.1"/>
    </source>
</evidence>
<keyword evidence="3" id="KW-1185">Reference proteome</keyword>
<dbReference type="Proteomes" id="UP001589789">
    <property type="component" value="Unassembled WGS sequence"/>
</dbReference>
<dbReference type="InterPro" id="IPR000073">
    <property type="entry name" value="AB_hydrolase_1"/>
</dbReference>
<dbReference type="RefSeq" id="WP_377054546.1">
    <property type="nucleotide sequence ID" value="NZ_JBHLVZ010000083.1"/>
</dbReference>
<dbReference type="PANTHER" id="PTHR43194:SF2">
    <property type="entry name" value="PEROXISOMAL MEMBRANE PROTEIN LPX1"/>
    <property type="match status" value="1"/>
</dbReference>
<dbReference type="SUPFAM" id="SSF53474">
    <property type="entry name" value="alpha/beta-Hydrolases"/>
    <property type="match status" value="1"/>
</dbReference>
<dbReference type="Pfam" id="PF12697">
    <property type="entry name" value="Abhydrolase_6"/>
    <property type="match status" value="1"/>
</dbReference>
<dbReference type="GO" id="GO:0016787">
    <property type="term" value="F:hydrolase activity"/>
    <property type="evidence" value="ECO:0007669"/>
    <property type="project" value="UniProtKB-KW"/>
</dbReference>
<evidence type="ECO:0000313" key="3">
    <source>
        <dbReference type="Proteomes" id="UP001589789"/>
    </source>
</evidence>